<keyword evidence="2" id="KW-0732">Signal</keyword>
<keyword evidence="5" id="KW-1185">Reference proteome</keyword>
<dbReference type="EMBL" id="JAXCEH010000008">
    <property type="protein sequence ID" value="MFA1554924.1"/>
    <property type="molecule type" value="Genomic_DNA"/>
</dbReference>
<feature type="chain" id="PRO_5045336217" evidence="2">
    <location>
        <begin position="36"/>
        <end position="215"/>
    </location>
</feature>
<dbReference type="Pfam" id="PF03413">
    <property type="entry name" value="PepSY"/>
    <property type="match status" value="2"/>
</dbReference>
<proteinExistence type="predicted"/>
<comment type="caution">
    <text evidence="4">The sequence shown here is derived from an EMBL/GenBank/DDBJ whole genome shotgun (WGS) entry which is preliminary data.</text>
</comment>
<sequence length="215" mass="21909">MKIDARRMFTGRGLLVTAVAAGVLAGGGTTVAAAAAPDEPAASATPSDGKHDDRPEGGASKTAVSIAQAVDAALKASPGKIAEIELDDENGKTVWEADVVADNGDRREVTVDSGTGKVLTNRADDQTGKQTDEKADDRAEDDAELAALREAKVSASAATDAALKAAPGHATSAEFENEDGKAVWEVDVTGQDGAEHEITVDAATGKVLDNVTDKD</sequence>
<feature type="compositionally biased region" description="Basic and acidic residues" evidence="1">
    <location>
        <begin position="122"/>
        <end position="137"/>
    </location>
</feature>
<dbReference type="Proteomes" id="UP001569904">
    <property type="component" value="Unassembled WGS sequence"/>
</dbReference>
<evidence type="ECO:0000313" key="4">
    <source>
        <dbReference type="EMBL" id="MFA1554924.1"/>
    </source>
</evidence>
<feature type="domain" description="PepSY" evidence="3">
    <location>
        <begin position="64"/>
        <end position="119"/>
    </location>
</feature>
<evidence type="ECO:0000256" key="1">
    <source>
        <dbReference type="SAM" id="MobiDB-lite"/>
    </source>
</evidence>
<gene>
    <name evidence="4" type="ORF">SM436_14645</name>
</gene>
<protein>
    <submittedName>
        <fullName evidence="4">PepSY domain-containing protein</fullName>
    </submittedName>
</protein>
<name>A0ABV4QWJ5_9ACTN</name>
<dbReference type="InterPro" id="IPR025711">
    <property type="entry name" value="PepSY"/>
</dbReference>
<dbReference type="RefSeq" id="WP_371941576.1">
    <property type="nucleotide sequence ID" value="NZ_JAXCEH010000008.1"/>
</dbReference>
<evidence type="ECO:0000313" key="5">
    <source>
        <dbReference type="Proteomes" id="UP001569904"/>
    </source>
</evidence>
<accession>A0ABV4QWJ5</accession>
<feature type="domain" description="PepSY" evidence="3">
    <location>
        <begin position="152"/>
        <end position="209"/>
    </location>
</feature>
<evidence type="ECO:0000256" key="2">
    <source>
        <dbReference type="SAM" id="SignalP"/>
    </source>
</evidence>
<feature type="region of interest" description="Disordered" evidence="1">
    <location>
        <begin position="105"/>
        <end position="139"/>
    </location>
</feature>
<feature type="region of interest" description="Disordered" evidence="1">
    <location>
        <begin position="36"/>
        <end position="64"/>
    </location>
</feature>
<organism evidence="4 5">
    <name type="scientific">Actinomadura chokoriensis</name>
    <dbReference type="NCBI Taxonomy" id="454156"/>
    <lineage>
        <taxon>Bacteria</taxon>
        <taxon>Bacillati</taxon>
        <taxon>Actinomycetota</taxon>
        <taxon>Actinomycetes</taxon>
        <taxon>Streptosporangiales</taxon>
        <taxon>Thermomonosporaceae</taxon>
        <taxon>Actinomadura</taxon>
    </lineage>
</organism>
<reference evidence="4 5" key="1">
    <citation type="submission" date="2023-11" db="EMBL/GenBank/DDBJ databases">
        <title>Actinomadura monticuli sp. nov., isolated from volcanic ash.</title>
        <authorList>
            <person name="Lee S.D."/>
            <person name="Yang H."/>
            <person name="Kim I.S."/>
        </authorList>
    </citation>
    <scope>NUCLEOTIDE SEQUENCE [LARGE SCALE GENOMIC DNA]</scope>
    <source>
        <strain evidence="4 5">DSM 45346</strain>
    </source>
</reference>
<evidence type="ECO:0000259" key="3">
    <source>
        <dbReference type="Pfam" id="PF03413"/>
    </source>
</evidence>
<dbReference type="Gene3D" id="3.10.450.40">
    <property type="match status" value="2"/>
</dbReference>
<feature type="signal peptide" evidence="2">
    <location>
        <begin position="1"/>
        <end position="35"/>
    </location>
</feature>